<dbReference type="InterPro" id="IPR055357">
    <property type="entry name" value="LRR_At1g61320_AtMIF1"/>
</dbReference>
<dbReference type="Gene3D" id="3.80.10.10">
    <property type="entry name" value="Ribonuclease Inhibitor"/>
    <property type="match status" value="1"/>
</dbReference>
<organism evidence="3 4">
    <name type="scientific">Spinacia oleracea</name>
    <name type="common">Spinach</name>
    <dbReference type="NCBI Taxonomy" id="3562"/>
    <lineage>
        <taxon>Eukaryota</taxon>
        <taxon>Viridiplantae</taxon>
        <taxon>Streptophyta</taxon>
        <taxon>Embryophyta</taxon>
        <taxon>Tracheophyta</taxon>
        <taxon>Spermatophyta</taxon>
        <taxon>Magnoliopsida</taxon>
        <taxon>eudicotyledons</taxon>
        <taxon>Gunneridae</taxon>
        <taxon>Pentapetalae</taxon>
        <taxon>Caryophyllales</taxon>
        <taxon>Chenopodiaceae</taxon>
        <taxon>Chenopodioideae</taxon>
        <taxon>Anserineae</taxon>
        <taxon>Spinacia</taxon>
    </lineage>
</organism>
<keyword evidence="3" id="KW-1185">Reference proteome</keyword>
<evidence type="ECO:0000313" key="3">
    <source>
        <dbReference type="Proteomes" id="UP000813463"/>
    </source>
</evidence>
<dbReference type="SUPFAM" id="SSF81383">
    <property type="entry name" value="F-box domain"/>
    <property type="match status" value="1"/>
</dbReference>
<dbReference type="InterPro" id="IPR001810">
    <property type="entry name" value="F-box_dom"/>
</dbReference>
<evidence type="ECO:0000313" key="4">
    <source>
        <dbReference type="RefSeq" id="XP_021841571.1"/>
    </source>
</evidence>
<dbReference type="Proteomes" id="UP000813463">
    <property type="component" value="Chromosome 4"/>
</dbReference>
<dbReference type="PANTHER" id="PTHR34145">
    <property type="entry name" value="OS02G0105600 PROTEIN"/>
    <property type="match status" value="1"/>
</dbReference>
<protein>
    <submittedName>
        <fullName evidence="4">F-box/LRR-repeat protein At4g15060</fullName>
    </submittedName>
</protein>
<dbReference type="PANTHER" id="PTHR34145:SF51">
    <property type="entry name" value="FBD DOMAIN-CONTAINING PROTEIN"/>
    <property type="match status" value="1"/>
</dbReference>
<dbReference type="OrthoDB" id="1534647at2759"/>
<feature type="domain" description="F-box" evidence="1">
    <location>
        <begin position="14"/>
        <end position="53"/>
    </location>
</feature>
<evidence type="ECO:0000259" key="2">
    <source>
        <dbReference type="Pfam" id="PF23622"/>
    </source>
</evidence>
<feature type="domain" description="At1g61320/AtMIF1 LRR" evidence="2">
    <location>
        <begin position="98"/>
        <end position="260"/>
    </location>
</feature>
<dbReference type="InterPro" id="IPR053772">
    <property type="entry name" value="At1g61320/At1g61330-like"/>
</dbReference>
<dbReference type="Pfam" id="PF23622">
    <property type="entry name" value="LRR_At1g61320_AtMIF1"/>
    <property type="match status" value="2"/>
</dbReference>
<accession>A0A9R0JNT0</accession>
<dbReference type="AlphaFoldDB" id="A0A9R0JNT0"/>
<dbReference type="CDD" id="cd22160">
    <property type="entry name" value="F-box_AtFBL13-like"/>
    <property type="match status" value="1"/>
</dbReference>
<evidence type="ECO:0000259" key="1">
    <source>
        <dbReference type="Pfam" id="PF00646"/>
    </source>
</evidence>
<reference evidence="3" key="1">
    <citation type="journal article" date="2021" name="Nat. Commun.">
        <title>Genomic analyses provide insights into spinach domestication and the genetic basis of agronomic traits.</title>
        <authorList>
            <person name="Cai X."/>
            <person name="Sun X."/>
            <person name="Xu C."/>
            <person name="Sun H."/>
            <person name="Wang X."/>
            <person name="Ge C."/>
            <person name="Zhang Z."/>
            <person name="Wang Q."/>
            <person name="Fei Z."/>
            <person name="Jiao C."/>
            <person name="Wang Q."/>
        </authorList>
    </citation>
    <scope>NUCLEOTIDE SEQUENCE [LARGE SCALE GENOMIC DNA]</scope>
    <source>
        <strain evidence="3">cv. Varoflay</strain>
    </source>
</reference>
<dbReference type="SUPFAM" id="SSF52047">
    <property type="entry name" value="RNI-like"/>
    <property type="match status" value="1"/>
</dbReference>
<gene>
    <name evidence="4" type="primary">LOC110781835</name>
</gene>
<dbReference type="KEGG" id="soe:110781835"/>
<dbReference type="InterPro" id="IPR036047">
    <property type="entry name" value="F-box-like_dom_sf"/>
</dbReference>
<reference evidence="4" key="2">
    <citation type="submission" date="2025-08" db="UniProtKB">
        <authorList>
            <consortium name="RefSeq"/>
        </authorList>
    </citation>
    <scope>IDENTIFICATION</scope>
    <source>
        <tissue evidence="4">Leaf</tissue>
    </source>
</reference>
<feature type="domain" description="At1g61320/AtMIF1 LRR" evidence="2">
    <location>
        <begin position="273"/>
        <end position="461"/>
    </location>
</feature>
<dbReference type="Pfam" id="PF00646">
    <property type="entry name" value="F-box"/>
    <property type="match status" value="1"/>
</dbReference>
<proteinExistence type="predicted"/>
<name>A0A9R0JNT0_SPIOL</name>
<dbReference type="InterPro" id="IPR053781">
    <property type="entry name" value="F-box_AtFBL13-like"/>
</dbReference>
<dbReference type="GeneID" id="110781835"/>
<dbReference type="RefSeq" id="XP_021841571.1">
    <property type="nucleotide sequence ID" value="XM_021985879.2"/>
</dbReference>
<sequence length="549" mass="62859">MEKKVHLETNLDRLSDLPEPIRKHILSFLSTRNAVRSSVLSSNWRGLWTELPNLELSRSAVSSRLREEKLPDDGVKRAAIIREREAFYGFLDRALESVLELKKLDLYVPGYDVELKSRLDGWLDCAVGRCVKELVLDIGSWKVPGYSLPKTVLGGNSITKMNLQRCELSSSSLMDARLPSLRELNLDYVYLDDEVIETLAGNIPNLEALDFRSCHGFTRLEVSGLDKLIKVNIETVFDEPIESIEIKAPNLLEFTYMNECDMDSETCAIEVLACPNMRRMRLYGAQLDDYDFKLLLENLPALEKLELCHCNRIQHVSISSQHLVHLEFFHCMDLGKVDINTPNLKSFHYRDDELMFFKSKGSALKLTEASIYIKPNIRGDKWYVGLVKFLANLCHCETLTLHVGSEEELLIPETVRLKSRPPLHGVKKLVVELRVSLLKHTQLKLVQALLWLAPCLESLSIHNAYIPVAKFFEFTYEKPLKGQKKCGCWNSLAINCWQHALTEVSLENRRGDEDDTKLAAFFSEARFDGKMVCFVKNACPTSKRWSFWP</sequence>
<dbReference type="InterPro" id="IPR032675">
    <property type="entry name" value="LRR_dom_sf"/>
</dbReference>